<evidence type="ECO:0000259" key="8">
    <source>
        <dbReference type="SMART" id="SM01002"/>
    </source>
</evidence>
<name>A0A0R2PIW3_9GAMM</name>
<feature type="active site" description="Proton donor/acceptor" evidence="5">
    <location>
        <position position="271"/>
    </location>
</feature>
<evidence type="ECO:0000313" key="10">
    <source>
        <dbReference type="EMBL" id="KRO38005.1"/>
    </source>
</evidence>
<dbReference type="InterPro" id="IPR008141">
    <property type="entry name" value="Ala_DH"/>
</dbReference>
<dbReference type="SMART" id="SM01003">
    <property type="entry name" value="AlaDh_PNT_N"/>
    <property type="match status" value="1"/>
</dbReference>
<dbReference type="GO" id="GO:0042853">
    <property type="term" value="P:L-alanine catabolic process"/>
    <property type="evidence" value="ECO:0007669"/>
    <property type="project" value="InterPro"/>
</dbReference>
<feature type="binding site" evidence="7">
    <location>
        <position position="221"/>
    </location>
    <ligand>
        <name>NAD(+)</name>
        <dbReference type="ChEBI" id="CHEBI:57540"/>
    </ligand>
</feature>
<accession>A0A0R2PIW3</accession>
<feature type="domain" description="Alanine dehydrogenase/pyridine nucleotide transhydrogenase NAD(H)-binding" evidence="8">
    <location>
        <begin position="149"/>
        <end position="298"/>
    </location>
</feature>
<feature type="binding site" evidence="6">
    <location>
        <position position="15"/>
    </location>
    <ligand>
        <name>substrate</name>
    </ligand>
</feature>
<dbReference type="CDD" id="cd05305">
    <property type="entry name" value="L-AlaDH"/>
    <property type="match status" value="1"/>
</dbReference>
<feature type="domain" description="Alanine dehydrogenase/pyridine nucleotide transhydrogenase N-terminal" evidence="9">
    <location>
        <begin position="4"/>
        <end position="137"/>
    </location>
</feature>
<feature type="binding site" evidence="7">
    <location>
        <begin position="268"/>
        <end position="271"/>
    </location>
    <ligand>
        <name>NAD(+)</name>
        <dbReference type="ChEBI" id="CHEBI:57540"/>
    </ligand>
</feature>
<proteinExistence type="inferred from homology"/>
<evidence type="ECO:0000256" key="5">
    <source>
        <dbReference type="PIRSR" id="PIRSR000183-1"/>
    </source>
</evidence>
<dbReference type="PIRSF" id="PIRSF000183">
    <property type="entry name" value="Alanine_dh"/>
    <property type="match status" value="1"/>
</dbReference>
<dbReference type="NCBIfam" id="TIGR00518">
    <property type="entry name" value="alaDH"/>
    <property type="match status" value="1"/>
</dbReference>
<feature type="binding site" evidence="7">
    <location>
        <position position="203"/>
    </location>
    <ligand>
        <name>NAD(+)</name>
        <dbReference type="ChEBI" id="CHEBI:57540"/>
    </ligand>
</feature>
<evidence type="ECO:0000259" key="9">
    <source>
        <dbReference type="SMART" id="SM01003"/>
    </source>
</evidence>
<comment type="similarity">
    <text evidence="1 4">Belongs to the AlaDH/PNT family.</text>
</comment>
<comment type="catalytic activity">
    <reaction evidence="4">
        <text>L-alanine + NAD(+) + H2O = pyruvate + NH4(+) + NADH + H(+)</text>
        <dbReference type="Rhea" id="RHEA:18405"/>
        <dbReference type="ChEBI" id="CHEBI:15361"/>
        <dbReference type="ChEBI" id="CHEBI:15377"/>
        <dbReference type="ChEBI" id="CHEBI:15378"/>
        <dbReference type="ChEBI" id="CHEBI:28938"/>
        <dbReference type="ChEBI" id="CHEBI:57540"/>
        <dbReference type="ChEBI" id="CHEBI:57945"/>
        <dbReference type="ChEBI" id="CHEBI:57972"/>
        <dbReference type="EC" id="1.4.1.1"/>
    </reaction>
</comment>
<dbReference type="InterPro" id="IPR007698">
    <property type="entry name" value="AlaDH/PNT_NAD(H)-bd"/>
</dbReference>
<feature type="active site" description="Proton donor/acceptor" evidence="5">
    <location>
        <position position="96"/>
    </location>
</feature>
<evidence type="ECO:0000256" key="2">
    <source>
        <dbReference type="ARBA" id="ARBA00012897"/>
    </source>
</evidence>
<evidence type="ECO:0000256" key="7">
    <source>
        <dbReference type="PIRSR" id="PIRSR000183-3"/>
    </source>
</evidence>
<evidence type="ECO:0000256" key="3">
    <source>
        <dbReference type="ARBA" id="ARBA00023002"/>
    </source>
</evidence>
<evidence type="ECO:0000313" key="11">
    <source>
        <dbReference type="Proteomes" id="UP000050874"/>
    </source>
</evidence>
<gene>
    <name evidence="10" type="ORF">ABR63_03465</name>
</gene>
<keyword evidence="3 4" id="KW-0560">Oxidoreductase</keyword>
<protein>
    <recommendedName>
        <fullName evidence="2 4">Alanine dehydrogenase</fullName>
        <ecNumber evidence="2 4">1.4.1.1</ecNumber>
    </recommendedName>
</protein>
<dbReference type="Pfam" id="PF05222">
    <property type="entry name" value="AlaDh_PNT_N"/>
    <property type="match status" value="1"/>
</dbReference>
<dbReference type="SUPFAM" id="SSF51735">
    <property type="entry name" value="NAD(P)-binding Rossmann-fold domains"/>
    <property type="match status" value="1"/>
</dbReference>
<organism evidence="10 11">
    <name type="scientific">SAR86 cluster bacterium BACL1 MAG-120920-bin57</name>
    <dbReference type="NCBI Taxonomy" id="1655571"/>
    <lineage>
        <taxon>Bacteria</taxon>
        <taxon>Pseudomonadati</taxon>
        <taxon>Pseudomonadota</taxon>
        <taxon>Gammaproteobacteria</taxon>
        <taxon>SAR86 cluster</taxon>
    </lineage>
</organism>
<dbReference type="EMBL" id="LIAV01000369">
    <property type="protein sequence ID" value="KRO38005.1"/>
    <property type="molecule type" value="Genomic_DNA"/>
</dbReference>
<dbReference type="AlphaFoldDB" id="A0A0R2PIW3"/>
<dbReference type="GO" id="GO:0005886">
    <property type="term" value="C:plasma membrane"/>
    <property type="evidence" value="ECO:0007669"/>
    <property type="project" value="TreeGrafter"/>
</dbReference>
<feature type="binding site" evidence="6">
    <location>
        <position position="75"/>
    </location>
    <ligand>
        <name>substrate</name>
    </ligand>
</feature>
<reference evidence="11" key="1">
    <citation type="submission" date="2015-10" db="EMBL/GenBank/DDBJ databases">
        <title>Metagenome-Assembled Genomes uncover a global brackish microbiome.</title>
        <authorList>
            <person name="Hugerth L.W."/>
            <person name="Larsson J."/>
            <person name="Alneberg J."/>
            <person name="Lindh M.V."/>
            <person name="Legrand C."/>
            <person name="Pinhassi J."/>
            <person name="Andersson A."/>
        </authorList>
    </citation>
    <scope>NUCLEOTIDE SEQUENCE [LARGE SCALE GENOMIC DNA]</scope>
</reference>
<dbReference type="PANTHER" id="PTHR42795:SF1">
    <property type="entry name" value="ALANINE DEHYDROGENASE"/>
    <property type="match status" value="1"/>
</dbReference>
<comment type="caution">
    <text evidence="10">The sequence shown here is derived from an EMBL/GenBank/DDBJ whole genome shotgun (WGS) entry which is preliminary data.</text>
</comment>
<dbReference type="SMART" id="SM01002">
    <property type="entry name" value="AlaDh_PNT_C"/>
    <property type="match status" value="1"/>
</dbReference>
<dbReference type="SUPFAM" id="SSF52283">
    <property type="entry name" value="Formate/glycerate dehydrogenase catalytic domain-like"/>
    <property type="match status" value="1"/>
</dbReference>
<dbReference type="Gene3D" id="3.40.50.720">
    <property type="entry name" value="NAD(P)-binding Rossmann-like Domain"/>
    <property type="match status" value="2"/>
</dbReference>
<dbReference type="Proteomes" id="UP000050874">
    <property type="component" value="Unassembled WGS sequence"/>
</dbReference>
<keyword evidence="7" id="KW-0547">Nucleotide-binding</keyword>
<evidence type="ECO:0000256" key="1">
    <source>
        <dbReference type="ARBA" id="ARBA00005689"/>
    </source>
</evidence>
<feature type="binding site" evidence="7">
    <location>
        <begin position="299"/>
        <end position="302"/>
    </location>
    <ligand>
        <name>NAD(+)</name>
        <dbReference type="ChEBI" id="CHEBI:57540"/>
    </ligand>
</feature>
<dbReference type="GO" id="GO:0000286">
    <property type="term" value="F:alanine dehydrogenase activity"/>
    <property type="evidence" value="ECO:0007669"/>
    <property type="project" value="UniProtKB-UniRule"/>
</dbReference>
<dbReference type="EC" id="1.4.1.1" evidence="2 4"/>
<evidence type="ECO:0000256" key="6">
    <source>
        <dbReference type="PIRSR" id="PIRSR000183-2"/>
    </source>
</evidence>
<feature type="binding site" evidence="7">
    <location>
        <position position="134"/>
    </location>
    <ligand>
        <name>NAD(+)</name>
        <dbReference type="ChEBI" id="CHEBI:57540"/>
    </ligand>
</feature>
<dbReference type="InterPro" id="IPR007886">
    <property type="entry name" value="AlaDH/PNT_N"/>
</dbReference>
<dbReference type="PANTHER" id="PTHR42795">
    <property type="entry name" value="ALANINE DEHYDROGENASE"/>
    <property type="match status" value="1"/>
</dbReference>
<sequence>MKIGVPTEIKNNEYRVGLTPGSVKALKAFNHDIFIQQGAGSAIGFLDSDYIESGAQILESAAEVFAASELIVKVKEPMPSELGYLNSSHTLFTYLHLAGDPKQAHALIKTGVTGIAYETVTSDSGALPLLAPMSAIAGQLSIVVGSYHLLKQNKGRGTLIGSFGDLDPRVVTVIGAGVAGTEAIQKAIQNNAYVKIIDLSEKRLNALQAIFGSQNIEYIQSTEEAIADALSVSDLVIGSVYVVGKQAPKVVSAEMLKNMTPGTVMVDISIDQGGCFETSQPTNHDEPTYIKDGVVHYCVTNMPGAVPLTATHALNQVTLPFILDLANKGIDVALNDDEHLHNGLNIQGGEVKHQAVQEALFGQ</sequence>
<keyword evidence="4 7" id="KW-0520">NAD</keyword>
<evidence type="ECO:0000256" key="4">
    <source>
        <dbReference type="PIRNR" id="PIRNR000183"/>
    </source>
</evidence>
<dbReference type="GO" id="GO:0000166">
    <property type="term" value="F:nucleotide binding"/>
    <property type="evidence" value="ECO:0007669"/>
    <property type="project" value="UniProtKB-KW"/>
</dbReference>
<dbReference type="InterPro" id="IPR036291">
    <property type="entry name" value="NAD(P)-bd_dom_sf"/>
</dbReference>
<dbReference type="Pfam" id="PF01262">
    <property type="entry name" value="AlaDh_PNT_C"/>
    <property type="match status" value="1"/>
</dbReference>
<feature type="binding site" evidence="7">
    <location>
        <position position="198"/>
    </location>
    <ligand>
        <name>NAD(+)</name>
        <dbReference type="ChEBI" id="CHEBI:57540"/>
    </ligand>
</feature>